<feature type="transmembrane region" description="Helical" evidence="12">
    <location>
        <begin position="171"/>
        <end position="190"/>
    </location>
</feature>
<organism evidence="14 15">
    <name type="scientific">Shewanella algicola</name>
    <dbReference type="NCBI Taxonomy" id="640633"/>
    <lineage>
        <taxon>Bacteria</taxon>
        <taxon>Pseudomonadati</taxon>
        <taxon>Pseudomonadota</taxon>
        <taxon>Gammaproteobacteria</taxon>
        <taxon>Alteromonadales</taxon>
        <taxon>Shewanellaceae</taxon>
        <taxon>Shewanella</taxon>
    </lineage>
</organism>
<dbReference type="Gene3D" id="3.30.565.10">
    <property type="entry name" value="Histidine kinase-like ATPase, C-terminal domain"/>
    <property type="match status" value="1"/>
</dbReference>
<keyword evidence="11 12" id="KW-0472">Membrane</keyword>
<feature type="domain" description="Histidine kinase" evidence="13">
    <location>
        <begin position="246"/>
        <end position="449"/>
    </location>
</feature>
<gene>
    <name evidence="14" type="ORF">L2749_08775</name>
</gene>
<dbReference type="RefSeq" id="WP_188925458.1">
    <property type="nucleotide sequence ID" value="NZ_BMQI01000025.1"/>
</dbReference>
<evidence type="ECO:0000256" key="5">
    <source>
        <dbReference type="ARBA" id="ARBA00022679"/>
    </source>
</evidence>
<keyword evidence="6 12" id="KW-0812">Transmembrane</keyword>
<sequence length="453" mass="51225">MRLTLRPKKRLLTRMFVTSLCIISLVGFGLAWLINLLHAQNRYNQTTSSLIAKLPIIAAEFRENNLIPITQAREGDDVDTQYIMATCNDDYDSLWRSDYAISLNLNKICEQYQSIKDDLPPFYLNFGSQSYLAYLLSIDVETDIYHLLILQDASALKTELNQFNRLTYFRLAIVLLIALLLLISAAYWGMRPLTQLQQELTLLHRGQKNSLSQDYPVELQGITTALNQLLSQSDARQTRYQNAMNDLAHSLKTRLAASIAIIDDTKLNQQQQNQKILEQINDMDHLVKYQLKRAMLGQQGLHLQQTQPLPIVKTLTQMLEKIYQHKNINILTNITDDIELPLSKGDVMELFGNLLENACRFCINQVSVKVQRLNNNQIQICVEDDGPGIADDIKQKIIQRGIRADTQSPGQGIGLAVCHELINSYGGNMTINTSVLGGAAFVIELPAVTQHQS</sequence>
<evidence type="ECO:0000313" key="15">
    <source>
        <dbReference type="Proteomes" id="UP001139408"/>
    </source>
</evidence>
<dbReference type="EMBL" id="JAKILJ010000016">
    <property type="protein sequence ID" value="MCL1105356.1"/>
    <property type="molecule type" value="Genomic_DNA"/>
</dbReference>
<keyword evidence="4" id="KW-0597">Phosphoprotein</keyword>
<evidence type="ECO:0000256" key="10">
    <source>
        <dbReference type="ARBA" id="ARBA00022989"/>
    </source>
</evidence>
<evidence type="ECO:0000256" key="1">
    <source>
        <dbReference type="ARBA" id="ARBA00000085"/>
    </source>
</evidence>
<dbReference type="Gene3D" id="1.10.287.130">
    <property type="match status" value="1"/>
</dbReference>
<dbReference type="InterPro" id="IPR003594">
    <property type="entry name" value="HATPase_dom"/>
</dbReference>
<comment type="caution">
    <text evidence="14">The sequence shown here is derived from an EMBL/GenBank/DDBJ whole genome shotgun (WGS) entry which is preliminary data.</text>
</comment>
<evidence type="ECO:0000256" key="3">
    <source>
        <dbReference type="ARBA" id="ARBA00012438"/>
    </source>
</evidence>
<keyword evidence="10 12" id="KW-1133">Transmembrane helix</keyword>
<reference evidence="14" key="1">
    <citation type="submission" date="2022-01" db="EMBL/GenBank/DDBJ databases">
        <title>Whole genome-based taxonomy of the Shewanellaceae.</title>
        <authorList>
            <person name="Martin-Rodriguez A.J."/>
        </authorList>
    </citation>
    <scope>NUCLEOTIDE SEQUENCE</scope>
    <source>
        <strain evidence="14">DSM 23803</strain>
    </source>
</reference>
<dbReference type="PANTHER" id="PTHR45436:SF4">
    <property type="entry name" value="SENSOR PROTEIN PHOQ"/>
    <property type="match status" value="1"/>
</dbReference>
<keyword evidence="7" id="KW-0547">Nucleotide-binding</keyword>
<dbReference type="InterPro" id="IPR004358">
    <property type="entry name" value="Sig_transdc_His_kin-like_C"/>
</dbReference>
<comment type="subcellular location">
    <subcellularLocation>
        <location evidence="2">Membrane</location>
    </subcellularLocation>
</comment>
<keyword evidence="15" id="KW-1185">Reference proteome</keyword>
<dbReference type="InterPro" id="IPR050428">
    <property type="entry name" value="TCS_sensor_his_kinase"/>
</dbReference>
<dbReference type="CDD" id="cd16954">
    <property type="entry name" value="HATPase_PhoQ-like"/>
    <property type="match status" value="1"/>
</dbReference>
<dbReference type="PROSITE" id="PS50109">
    <property type="entry name" value="HIS_KIN"/>
    <property type="match status" value="1"/>
</dbReference>
<accession>A0A9X2CDE9</accession>
<dbReference type="GO" id="GO:0005886">
    <property type="term" value="C:plasma membrane"/>
    <property type="evidence" value="ECO:0007669"/>
    <property type="project" value="TreeGrafter"/>
</dbReference>
<protein>
    <recommendedName>
        <fullName evidence="3">histidine kinase</fullName>
        <ecNumber evidence="3">2.7.13.3</ecNumber>
    </recommendedName>
</protein>
<dbReference type="GO" id="GO:0004673">
    <property type="term" value="F:protein histidine kinase activity"/>
    <property type="evidence" value="ECO:0007669"/>
    <property type="project" value="UniProtKB-EC"/>
</dbReference>
<dbReference type="EC" id="2.7.13.3" evidence="3"/>
<dbReference type="GO" id="GO:0005524">
    <property type="term" value="F:ATP binding"/>
    <property type="evidence" value="ECO:0007669"/>
    <property type="project" value="UniProtKB-KW"/>
</dbReference>
<dbReference type="InterPro" id="IPR058619">
    <property type="entry name" value="PhoQ/CarS-like_HATPase"/>
</dbReference>
<evidence type="ECO:0000256" key="6">
    <source>
        <dbReference type="ARBA" id="ARBA00022692"/>
    </source>
</evidence>
<dbReference type="Pfam" id="PF02518">
    <property type="entry name" value="HATPase_c"/>
    <property type="match status" value="1"/>
</dbReference>
<evidence type="ECO:0000256" key="11">
    <source>
        <dbReference type="ARBA" id="ARBA00023136"/>
    </source>
</evidence>
<dbReference type="GO" id="GO:0000160">
    <property type="term" value="P:phosphorelay signal transduction system"/>
    <property type="evidence" value="ECO:0007669"/>
    <property type="project" value="TreeGrafter"/>
</dbReference>
<comment type="catalytic activity">
    <reaction evidence="1">
        <text>ATP + protein L-histidine = ADP + protein N-phospho-L-histidine.</text>
        <dbReference type="EC" id="2.7.13.3"/>
    </reaction>
</comment>
<evidence type="ECO:0000256" key="12">
    <source>
        <dbReference type="SAM" id="Phobius"/>
    </source>
</evidence>
<name>A0A9X2CDE9_9GAMM</name>
<proteinExistence type="predicted"/>
<dbReference type="PRINTS" id="PR00344">
    <property type="entry name" value="BCTRLSENSOR"/>
</dbReference>
<keyword evidence="8" id="KW-0418">Kinase</keyword>
<dbReference type="SUPFAM" id="SSF55874">
    <property type="entry name" value="ATPase domain of HSP90 chaperone/DNA topoisomerase II/histidine kinase"/>
    <property type="match status" value="1"/>
</dbReference>
<dbReference type="AlphaFoldDB" id="A0A9X2CDE9"/>
<dbReference type="PANTHER" id="PTHR45436">
    <property type="entry name" value="SENSOR HISTIDINE KINASE YKOH"/>
    <property type="match status" value="1"/>
</dbReference>
<keyword evidence="5" id="KW-0808">Transferase</keyword>
<feature type="transmembrane region" description="Helical" evidence="12">
    <location>
        <begin position="12"/>
        <end position="34"/>
    </location>
</feature>
<dbReference type="InterPro" id="IPR036890">
    <property type="entry name" value="HATPase_C_sf"/>
</dbReference>
<dbReference type="Proteomes" id="UP001139408">
    <property type="component" value="Unassembled WGS sequence"/>
</dbReference>
<keyword evidence="9 14" id="KW-0067">ATP-binding</keyword>
<dbReference type="InterPro" id="IPR005467">
    <property type="entry name" value="His_kinase_dom"/>
</dbReference>
<evidence type="ECO:0000256" key="7">
    <source>
        <dbReference type="ARBA" id="ARBA00022741"/>
    </source>
</evidence>
<dbReference type="SMART" id="SM00387">
    <property type="entry name" value="HATPase_c"/>
    <property type="match status" value="1"/>
</dbReference>
<evidence type="ECO:0000256" key="4">
    <source>
        <dbReference type="ARBA" id="ARBA00022553"/>
    </source>
</evidence>
<evidence type="ECO:0000256" key="9">
    <source>
        <dbReference type="ARBA" id="ARBA00022840"/>
    </source>
</evidence>
<evidence type="ECO:0000256" key="8">
    <source>
        <dbReference type="ARBA" id="ARBA00022777"/>
    </source>
</evidence>
<evidence type="ECO:0000256" key="2">
    <source>
        <dbReference type="ARBA" id="ARBA00004370"/>
    </source>
</evidence>
<evidence type="ECO:0000313" key="14">
    <source>
        <dbReference type="EMBL" id="MCL1105356.1"/>
    </source>
</evidence>
<evidence type="ECO:0000259" key="13">
    <source>
        <dbReference type="PROSITE" id="PS50109"/>
    </source>
</evidence>